<dbReference type="STRING" id="215243.A0A0D2CGC9"/>
<sequence length="194" mass="21457">MEQISPLPAIKRYITSHNPISGASVLLPEDPLNWKSSKAKDTAACVAYTTTEFPPKLMDEQDLGKYKETMAGGKLGLVNPSGTVCRVVDFAPGREAIMHSTKSLDYGVVLEGEVEMVLDSNERCTLHRGDIVIQRATMHGWRNSSSVKWARMLFVLQECEDFVVGNHQVVENLEATHGSFLYQNGDSNTSINEI</sequence>
<evidence type="ECO:0000259" key="1">
    <source>
        <dbReference type="Pfam" id="PF07883"/>
    </source>
</evidence>
<name>A0A0D2CGC9_9EURO</name>
<dbReference type="Proteomes" id="UP000053342">
    <property type="component" value="Unassembled WGS sequence"/>
</dbReference>
<accession>A0A0D2CGC9</accession>
<dbReference type="VEuPathDB" id="FungiDB:PV06_01483"/>
<feature type="domain" description="Cupin type-2" evidence="1">
    <location>
        <begin position="87"/>
        <end position="155"/>
    </location>
</feature>
<dbReference type="RefSeq" id="XP_016269143.1">
    <property type="nucleotide sequence ID" value="XM_016402090.1"/>
</dbReference>
<dbReference type="GeneID" id="27353557"/>
<dbReference type="Pfam" id="PF07883">
    <property type="entry name" value="Cupin_2"/>
    <property type="match status" value="1"/>
</dbReference>
<reference evidence="2 3" key="1">
    <citation type="submission" date="2015-01" db="EMBL/GenBank/DDBJ databases">
        <title>The Genome Sequence of Exophiala oligosperma CBS72588.</title>
        <authorList>
            <consortium name="The Broad Institute Genomics Platform"/>
            <person name="Cuomo C."/>
            <person name="de Hoog S."/>
            <person name="Gorbushina A."/>
            <person name="Stielow B."/>
            <person name="Teixiera M."/>
            <person name="Abouelleil A."/>
            <person name="Chapman S.B."/>
            <person name="Priest M."/>
            <person name="Young S.K."/>
            <person name="Wortman J."/>
            <person name="Nusbaum C."/>
            <person name="Birren B."/>
        </authorList>
    </citation>
    <scope>NUCLEOTIDE SEQUENCE [LARGE SCALE GENOMIC DNA]</scope>
    <source>
        <strain evidence="2 3">CBS 72588</strain>
    </source>
</reference>
<dbReference type="SUPFAM" id="SSF51182">
    <property type="entry name" value="RmlC-like cupins"/>
    <property type="match status" value="1"/>
</dbReference>
<dbReference type="OrthoDB" id="5840532at2759"/>
<dbReference type="PANTHER" id="PTHR36156">
    <property type="entry name" value="SLR2101 PROTEIN"/>
    <property type="match status" value="1"/>
</dbReference>
<dbReference type="InterPro" id="IPR013096">
    <property type="entry name" value="Cupin_2"/>
</dbReference>
<dbReference type="Gene3D" id="2.60.120.10">
    <property type="entry name" value="Jelly Rolls"/>
    <property type="match status" value="1"/>
</dbReference>
<organism evidence="2 3">
    <name type="scientific">Exophiala oligosperma</name>
    <dbReference type="NCBI Taxonomy" id="215243"/>
    <lineage>
        <taxon>Eukaryota</taxon>
        <taxon>Fungi</taxon>
        <taxon>Dikarya</taxon>
        <taxon>Ascomycota</taxon>
        <taxon>Pezizomycotina</taxon>
        <taxon>Eurotiomycetes</taxon>
        <taxon>Chaetothyriomycetidae</taxon>
        <taxon>Chaetothyriales</taxon>
        <taxon>Herpotrichiellaceae</taxon>
        <taxon>Exophiala</taxon>
    </lineage>
</organism>
<proteinExistence type="predicted"/>
<dbReference type="PANTHER" id="PTHR36156:SF2">
    <property type="entry name" value="CUPIN TYPE-2 DOMAIN-CONTAINING PROTEIN"/>
    <property type="match status" value="1"/>
</dbReference>
<dbReference type="EMBL" id="KN847332">
    <property type="protein sequence ID" value="KIW48927.1"/>
    <property type="molecule type" value="Genomic_DNA"/>
</dbReference>
<dbReference type="InterPro" id="IPR047142">
    <property type="entry name" value="OryJ/VirC-like"/>
</dbReference>
<dbReference type="InterPro" id="IPR014710">
    <property type="entry name" value="RmlC-like_jellyroll"/>
</dbReference>
<evidence type="ECO:0000313" key="2">
    <source>
        <dbReference type="EMBL" id="KIW48927.1"/>
    </source>
</evidence>
<keyword evidence="3" id="KW-1185">Reference proteome</keyword>
<dbReference type="AlphaFoldDB" id="A0A0D2CGC9"/>
<dbReference type="HOGENOM" id="CLU_096188_0_0_1"/>
<protein>
    <recommendedName>
        <fullName evidence="1">Cupin type-2 domain-containing protein</fullName>
    </recommendedName>
</protein>
<dbReference type="InterPro" id="IPR011051">
    <property type="entry name" value="RmlC_Cupin_sf"/>
</dbReference>
<gene>
    <name evidence="2" type="ORF">PV06_01483</name>
</gene>
<evidence type="ECO:0000313" key="3">
    <source>
        <dbReference type="Proteomes" id="UP000053342"/>
    </source>
</evidence>
<dbReference type="CDD" id="cd02231">
    <property type="entry name" value="cupin_BLL6423-like"/>
    <property type="match status" value="1"/>
</dbReference>